<keyword evidence="1" id="KW-0812">Transmembrane</keyword>
<evidence type="ECO:0000313" key="3">
    <source>
        <dbReference type="EMBL" id="QHS80073.1"/>
    </source>
</evidence>
<dbReference type="EMBL" id="MN740675">
    <property type="protein sequence ID" value="QHS80073.1"/>
    <property type="molecule type" value="Genomic_DNA"/>
</dbReference>
<evidence type="ECO:0000259" key="2">
    <source>
        <dbReference type="PROSITE" id="PS50089"/>
    </source>
</evidence>
<feature type="transmembrane region" description="Helical" evidence="1">
    <location>
        <begin position="168"/>
        <end position="192"/>
    </location>
</feature>
<feature type="transmembrane region" description="Helical" evidence="1">
    <location>
        <begin position="135"/>
        <end position="162"/>
    </location>
</feature>
<name>A0A6C0AKS4_9ZZZZ</name>
<dbReference type="SUPFAM" id="SSF57850">
    <property type="entry name" value="RING/U-box"/>
    <property type="match status" value="1"/>
</dbReference>
<protein>
    <recommendedName>
        <fullName evidence="2">RING-type domain-containing protein</fullName>
    </recommendedName>
</protein>
<dbReference type="InterPro" id="IPR001841">
    <property type="entry name" value="Znf_RING"/>
</dbReference>
<dbReference type="PROSITE" id="PS50089">
    <property type="entry name" value="ZF_RING_2"/>
    <property type="match status" value="1"/>
</dbReference>
<keyword evidence="1" id="KW-1133">Transmembrane helix</keyword>
<evidence type="ECO:0000256" key="1">
    <source>
        <dbReference type="SAM" id="Phobius"/>
    </source>
</evidence>
<feature type="domain" description="RING-type" evidence="2">
    <location>
        <begin position="12"/>
        <end position="58"/>
    </location>
</feature>
<organism evidence="3">
    <name type="scientific">viral metagenome</name>
    <dbReference type="NCBI Taxonomy" id="1070528"/>
    <lineage>
        <taxon>unclassified sequences</taxon>
        <taxon>metagenomes</taxon>
        <taxon>organismal metagenomes</taxon>
    </lineage>
</organism>
<accession>A0A6C0AKS4</accession>
<proteinExistence type="predicted"/>
<keyword evidence="1" id="KW-0472">Membrane</keyword>
<dbReference type="AlphaFoldDB" id="A0A6C0AKS4"/>
<sequence length="222" mass="25514">MKPNKIIPIRECSCCYEYIDIEKEMFNCPNTKCTYVLCKNCIINLGKKTNSDQCPACRIKLPINYKPLEIISERTPRPNVIIMTRRTNRRTINESSSFEEDCDYICNSFIKFCNDCVKFCCSYIKECSLKYKDKCIIVFQSSILLILWFALMICILIIGHMISVNLYPFIYCCLPFVVSFIIGGAVGVMTLLSIMGCIGGCCKCCATLNNDNNIYETRFVMY</sequence>
<reference evidence="3" key="1">
    <citation type="journal article" date="2020" name="Nature">
        <title>Giant virus diversity and host interactions through global metagenomics.</title>
        <authorList>
            <person name="Schulz F."/>
            <person name="Roux S."/>
            <person name="Paez-Espino D."/>
            <person name="Jungbluth S."/>
            <person name="Walsh D.A."/>
            <person name="Denef V.J."/>
            <person name="McMahon K.D."/>
            <person name="Konstantinidis K.T."/>
            <person name="Eloe-Fadrosh E.A."/>
            <person name="Kyrpides N.C."/>
            <person name="Woyke T."/>
        </authorList>
    </citation>
    <scope>NUCLEOTIDE SEQUENCE</scope>
    <source>
        <strain evidence="3">GVMAG-S-1039698-54</strain>
    </source>
</reference>